<organism evidence="1 2">
    <name type="scientific">Caerostris extrusa</name>
    <name type="common">Bark spider</name>
    <name type="synonym">Caerostris bankana</name>
    <dbReference type="NCBI Taxonomy" id="172846"/>
    <lineage>
        <taxon>Eukaryota</taxon>
        <taxon>Metazoa</taxon>
        <taxon>Ecdysozoa</taxon>
        <taxon>Arthropoda</taxon>
        <taxon>Chelicerata</taxon>
        <taxon>Arachnida</taxon>
        <taxon>Araneae</taxon>
        <taxon>Araneomorphae</taxon>
        <taxon>Entelegynae</taxon>
        <taxon>Araneoidea</taxon>
        <taxon>Araneidae</taxon>
        <taxon>Caerostris</taxon>
    </lineage>
</organism>
<dbReference type="EMBL" id="BPLR01001841">
    <property type="protein sequence ID" value="GIX66968.1"/>
    <property type="molecule type" value="Genomic_DNA"/>
</dbReference>
<accession>A0AAV4M3V2</accession>
<proteinExistence type="predicted"/>
<comment type="caution">
    <text evidence="1">The sequence shown here is derived from an EMBL/GenBank/DDBJ whole genome shotgun (WGS) entry which is preliminary data.</text>
</comment>
<name>A0AAV4M3V2_CAEEX</name>
<evidence type="ECO:0000313" key="1">
    <source>
        <dbReference type="EMBL" id="GIX66968.1"/>
    </source>
</evidence>
<dbReference type="Proteomes" id="UP001054945">
    <property type="component" value="Unassembled WGS sequence"/>
</dbReference>
<protein>
    <submittedName>
        <fullName evidence="1">Uncharacterized protein</fullName>
    </submittedName>
</protein>
<dbReference type="AlphaFoldDB" id="A0AAV4M3V2"/>
<keyword evidence="2" id="KW-1185">Reference proteome</keyword>
<reference evidence="1 2" key="1">
    <citation type="submission" date="2021-06" db="EMBL/GenBank/DDBJ databases">
        <title>Caerostris extrusa draft genome.</title>
        <authorList>
            <person name="Kono N."/>
            <person name="Arakawa K."/>
        </authorList>
    </citation>
    <scope>NUCLEOTIDE SEQUENCE [LARGE SCALE GENOMIC DNA]</scope>
</reference>
<sequence>MADKHFAAAAPRGIYRLTEEDVCPSAGPQCPLGDLVPSLSVQRQSFPLHIFSQIDARSLCCQCTPILQSIFDIRDSRSIFSVRTMEECICESFPGPAINIDRKCVCQWSQEVYWKTLRLAGLPPESTRSILLNTLLDSRAHP</sequence>
<gene>
    <name evidence="1" type="ORF">CEXT_561211</name>
</gene>
<evidence type="ECO:0000313" key="2">
    <source>
        <dbReference type="Proteomes" id="UP001054945"/>
    </source>
</evidence>